<dbReference type="RefSeq" id="WP_115500100.1">
    <property type="nucleotide sequence ID" value="NZ_JACRTI010000032.1"/>
</dbReference>
<feature type="transmembrane region" description="Helical" evidence="6">
    <location>
        <begin position="653"/>
        <end position="677"/>
    </location>
</feature>
<feature type="domain" description="MacB-like periplasmic core" evidence="8">
    <location>
        <begin position="22"/>
        <end position="231"/>
    </location>
</feature>
<keyword evidence="4 6" id="KW-1133">Transmembrane helix</keyword>
<evidence type="ECO:0000256" key="2">
    <source>
        <dbReference type="ARBA" id="ARBA00022475"/>
    </source>
</evidence>
<dbReference type="EMBL" id="QREV01000032">
    <property type="protein sequence ID" value="RDU48678.1"/>
    <property type="molecule type" value="Genomic_DNA"/>
</dbReference>
<organism evidence="10 11">
    <name type="scientific">Parabacteroides acidifaciens</name>
    <dbReference type="NCBI Taxonomy" id="2290935"/>
    <lineage>
        <taxon>Bacteria</taxon>
        <taxon>Pseudomonadati</taxon>
        <taxon>Bacteroidota</taxon>
        <taxon>Bacteroidia</taxon>
        <taxon>Bacteroidales</taxon>
        <taxon>Tannerellaceae</taxon>
        <taxon>Parabacteroides</taxon>
    </lineage>
</organism>
<dbReference type="PANTHER" id="PTHR30572">
    <property type="entry name" value="MEMBRANE COMPONENT OF TRANSPORTER-RELATED"/>
    <property type="match status" value="1"/>
</dbReference>
<reference evidence="10 11" key="1">
    <citation type="submission" date="2018-07" db="EMBL/GenBank/DDBJ databases">
        <title>Parabacteroides acidifaciens nov. sp., isolated from human feces.</title>
        <authorList>
            <person name="Wang Y.J."/>
        </authorList>
    </citation>
    <scope>NUCLEOTIDE SEQUENCE [LARGE SCALE GENOMIC DNA]</scope>
    <source>
        <strain evidence="10 11">426-9</strain>
    </source>
</reference>
<evidence type="ECO:0000313" key="12">
    <source>
        <dbReference type="Proteomes" id="UP000629596"/>
    </source>
</evidence>
<dbReference type="Pfam" id="PF12704">
    <property type="entry name" value="MacB_PCD"/>
    <property type="match status" value="1"/>
</dbReference>
<proteinExistence type="predicted"/>
<feature type="transmembrane region" description="Helical" evidence="6">
    <location>
        <begin position="21"/>
        <end position="42"/>
    </location>
</feature>
<feature type="domain" description="ABC3 transporter permease C-terminal" evidence="7">
    <location>
        <begin position="656"/>
        <end position="769"/>
    </location>
</feature>
<feature type="transmembrane region" description="Helical" evidence="6">
    <location>
        <begin position="371"/>
        <end position="394"/>
    </location>
</feature>
<dbReference type="PANTHER" id="PTHR30572:SF18">
    <property type="entry name" value="ABC-TYPE MACROLIDE FAMILY EXPORT SYSTEM PERMEASE COMPONENT 2"/>
    <property type="match status" value="1"/>
</dbReference>
<feature type="transmembrane region" description="Helical" evidence="6">
    <location>
        <begin position="735"/>
        <end position="759"/>
    </location>
</feature>
<dbReference type="InterPro" id="IPR050250">
    <property type="entry name" value="Macrolide_Exporter_MacB"/>
</dbReference>
<gene>
    <name evidence="10" type="ORF">DWU89_13225</name>
    <name evidence="9" type="ORF">H8784_12890</name>
</gene>
<name>A0A3D8HCL1_9BACT</name>
<dbReference type="AlphaFoldDB" id="A0A3D8HCL1"/>
<evidence type="ECO:0000256" key="1">
    <source>
        <dbReference type="ARBA" id="ARBA00004651"/>
    </source>
</evidence>
<evidence type="ECO:0000256" key="4">
    <source>
        <dbReference type="ARBA" id="ARBA00022989"/>
    </source>
</evidence>
<keyword evidence="5 6" id="KW-0472">Membrane</keyword>
<feature type="transmembrane region" description="Helical" evidence="6">
    <location>
        <begin position="415"/>
        <end position="440"/>
    </location>
</feature>
<dbReference type="Proteomes" id="UP000256321">
    <property type="component" value="Unassembled WGS sequence"/>
</dbReference>
<dbReference type="InterPro" id="IPR003838">
    <property type="entry name" value="ABC3_permease_C"/>
</dbReference>
<dbReference type="Pfam" id="PF02687">
    <property type="entry name" value="FtsX"/>
    <property type="match status" value="2"/>
</dbReference>
<comment type="caution">
    <text evidence="10">The sequence shown here is derived from an EMBL/GenBank/DDBJ whole genome shotgun (WGS) entry which is preliminary data.</text>
</comment>
<comment type="subcellular location">
    <subcellularLocation>
        <location evidence="1">Cell membrane</location>
        <topology evidence="1">Multi-pass membrane protein</topology>
    </subcellularLocation>
</comment>
<feature type="transmembrane region" description="Helical" evidence="6">
    <location>
        <begin position="324"/>
        <end position="351"/>
    </location>
</feature>
<evidence type="ECO:0000313" key="9">
    <source>
        <dbReference type="EMBL" id="MBC8602608.1"/>
    </source>
</evidence>
<accession>A0A3D8HCL1</accession>
<dbReference type="GO" id="GO:0022857">
    <property type="term" value="F:transmembrane transporter activity"/>
    <property type="evidence" value="ECO:0007669"/>
    <property type="project" value="TreeGrafter"/>
</dbReference>
<keyword evidence="12" id="KW-1185">Reference proteome</keyword>
<dbReference type="Proteomes" id="UP000629596">
    <property type="component" value="Unassembled WGS sequence"/>
</dbReference>
<feature type="transmembrane region" description="Helical" evidence="6">
    <location>
        <begin position="698"/>
        <end position="723"/>
    </location>
</feature>
<keyword evidence="3 6" id="KW-0812">Transmembrane</keyword>
<protein>
    <submittedName>
        <fullName evidence="10">ABC transporter permease</fullName>
    </submittedName>
</protein>
<keyword evidence="2" id="KW-1003">Cell membrane</keyword>
<evidence type="ECO:0000259" key="8">
    <source>
        <dbReference type="Pfam" id="PF12704"/>
    </source>
</evidence>
<feature type="transmembrane region" description="Helical" evidence="6">
    <location>
        <begin position="277"/>
        <end position="299"/>
    </location>
</feature>
<evidence type="ECO:0000313" key="11">
    <source>
        <dbReference type="Proteomes" id="UP000256321"/>
    </source>
</evidence>
<evidence type="ECO:0000256" key="6">
    <source>
        <dbReference type="SAM" id="Phobius"/>
    </source>
</evidence>
<reference evidence="9 12" key="2">
    <citation type="submission" date="2020-08" db="EMBL/GenBank/DDBJ databases">
        <title>Genome public.</title>
        <authorList>
            <person name="Liu C."/>
            <person name="Sun Q."/>
        </authorList>
    </citation>
    <scope>NUCLEOTIDE SEQUENCE [LARGE SCALE GENOMIC DNA]</scope>
    <source>
        <strain evidence="9 12">426_9</strain>
    </source>
</reference>
<evidence type="ECO:0000313" key="10">
    <source>
        <dbReference type="EMBL" id="RDU48678.1"/>
    </source>
</evidence>
<dbReference type="GO" id="GO:0005886">
    <property type="term" value="C:plasma membrane"/>
    <property type="evidence" value="ECO:0007669"/>
    <property type="project" value="UniProtKB-SubCell"/>
</dbReference>
<evidence type="ECO:0000256" key="5">
    <source>
        <dbReference type="ARBA" id="ARBA00023136"/>
    </source>
</evidence>
<evidence type="ECO:0000256" key="3">
    <source>
        <dbReference type="ARBA" id="ARBA00022692"/>
    </source>
</evidence>
<sequence length="776" mass="87693">MNNIVNIKSFLKFLSKNKAYTAIDVFGLSVSLMFVILIAVYVERELNIDKQQVNYDRIYAIGNENFLGTGVPVPYWLEERYPEIEQVCPVITDQGKGMQVFYGEKKYKADVVYADSTFFSMFSFKVLDGNREEVMKSAYDAVVSESFANKAFPGENPVGKSLRISDSTSVTVTGVMEDINRSVIPYADVLLRIERIAEFNSGLTKTSANNAGSAVGFIQLKPGADLKAQTDDILEFLKERFWLYERGFAKDLYIVSIPEIYFGKWKYSNMNSGDRSFSLVLMSVGILILIFAIINYINLTVAQASQRAREMATRRLLGSLRSDLFTRLMMEATLLTVVSFVIGLLLAIAALPFANDLLQVRLTLDVLWTPLWGGAIVGFILLTGFLSGLLPAILISSAKPIDVVRGTFRRQTKMVFSKFFITFQNVITIVMIAASLTMYFQINHLIHAPLGYNTENIIQTNNVFRSRSEMEKAEDMLSQIPYVKAVGYTNGTPSGGTNNMSGDYEGKSLSFQQMQVDSAAFRIFGLEIKTDNHVANSDGGWFLNELAFKQMDLPEDAATFKMYDRETPILGVIKDFHLWDISRENSPLMLRFNRHHSDWWPWSYVIEVQGDPVKAFAEVRKVFEEVSGVSFEGEFIDQDIQSHFETQIRLTKIVVIFACIAILISLLGLLAMSTYFIQQRAQEVAIRKVFGSDNRSILNRLVGTFLMYVGIAFVIATPVSWYFMNHWLADYSYRISLNPLIFIAAGLFCLLISFFSVFFQSWRAANANPIESVKDN</sequence>
<dbReference type="EMBL" id="JACRTI010000032">
    <property type="protein sequence ID" value="MBC8602608.1"/>
    <property type="molecule type" value="Genomic_DNA"/>
</dbReference>
<dbReference type="InterPro" id="IPR025857">
    <property type="entry name" value="MacB_PCD"/>
</dbReference>
<evidence type="ECO:0000259" key="7">
    <source>
        <dbReference type="Pfam" id="PF02687"/>
    </source>
</evidence>
<feature type="domain" description="ABC3 transporter permease C-terminal" evidence="7">
    <location>
        <begin position="283"/>
        <end position="399"/>
    </location>
</feature>